<evidence type="ECO:0000313" key="2">
    <source>
        <dbReference type="EMBL" id="KAF1843467.1"/>
    </source>
</evidence>
<keyword evidence="1" id="KW-0812">Transmembrane</keyword>
<dbReference type="RefSeq" id="XP_040786030.1">
    <property type="nucleotide sequence ID" value="XM_040926773.1"/>
</dbReference>
<comment type="caution">
    <text evidence="2">The sequence shown here is derived from an EMBL/GenBank/DDBJ whole genome shotgun (WGS) entry which is preliminary data.</text>
</comment>
<feature type="transmembrane region" description="Helical" evidence="1">
    <location>
        <begin position="74"/>
        <end position="93"/>
    </location>
</feature>
<dbReference type="GeneID" id="63844025"/>
<protein>
    <submittedName>
        <fullName evidence="2">Uncharacterized protein</fullName>
    </submittedName>
</protein>
<name>A0A9P4GD71_9PLEO</name>
<evidence type="ECO:0000313" key="3">
    <source>
        <dbReference type="Proteomes" id="UP000800039"/>
    </source>
</evidence>
<proteinExistence type="predicted"/>
<dbReference type="EMBL" id="ML976617">
    <property type="protein sequence ID" value="KAF1843467.1"/>
    <property type="molecule type" value="Genomic_DNA"/>
</dbReference>
<keyword evidence="1" id="KW-1133">Transmembrane helix</keyword>
<keyword evidence="3" id="KW-1185">Reference proteome</keyword>
<gene>
    <name evidence="2" type="ORF">K460DRAFT_146027</name>
</gene>
<reference evidence="2" key="1">
    <citation type="submission" date="2020-01" db="EMBL/GenBank/DDBJ databases">
        <authorList>
            <consortium name="DOE Joint Genome Institute"/>
            <person name="Haridas S."/>
            <person name="Albert R."/>
            <person name="Binder M."/>
            <person name="Bloem J."/>
            <person name="Labutti K."/>
            <person name="Salamov A."/>
            <person name="Andreopoulos B."/>
            <person name="Baker S.E."/>
            <person name="Barry K."/>
            <person name="Bills G."/>
            <person name="Bluhm B.H."/>
            <person name="Cannon C."/>
            <person name="Castanera R."/>
            <person name="Culley D.E."/>
            <person name="Daum C."/>
            <person name="Ezra D."/>
            <person name="Gonzalez J.B."/>
            <person name="Henrissat B."/>
            <person name="Kuo A."/>
            <person name="Liang C."/>
            <person name="Lipzen A."/>
            <person name="Lutzoni F."/>
            <person name="Magnuson J."/>
            <person name="Mondo S."/>
            <person name="Nolan M."/>
            <person name="Ohm R."/>
            <person name="Pangilinan J."/>
            <person name="Park H.-J."/>
            <person name="Ramirez L."/>
            <person name="Alfaro M."/>
            <person name="Sun H."/>
            <person name="Tritt A."/>
            <person name="Yoshinaga Y."/>
            <person name="Zwiers L.-H."/>
            <person name="Turgeon B.G."/>
            <person name="Goodwin S.B."/>
            <person name="Spatafora J.W."/>
            <person name="Crous P.W."/>
            <person name="Grigoriev I.V."/>
        </authorList>
    </citation>
    <scope>NUCLEOTIDE SEQUENCE</scope>
    <source>
        <strain evidence="2">CBS 394.84</strain>
    </source>
</reference>
<accession>A0A9P4GD71</accession>
<evidence type="ECO:0000256" key="1">
    <source>
        <dbReference type="SAM" id="Phobius"/>
    </source>
</evidence>
<organism evidence="2 3">
    <name type="scientific">Cucurbitaria berberidis CBS 394.84</name>
    <dbReference type="NCBI Taxonomy" id="1168544"/>
    <lineage>
        <taxon>Eukaryota</taxon>
        <taxon>Fungi</taxon>
        <taxon>Dikarya</taxon>
        <taxon>Ascomycota</taxon>
        <taxon>Pezizomycotina</taxon>
        <taxon>Dothideomycetes</taxon>
        <taxon>Pleosporomycetidae</taxon>
        <taxon>Pleosporales</taxon>
        <taxon>Pleosporineae</taxon>
        <taxon>Cucurbitariaceae</taxon>
        <taxon>Cucurbitaria</taxon>
    </lineage>
</organism>
<sequence>MYGSELGGRVGVERRPSGLSVLTRARICRSEAEKETRCANTCGWADRVAETYQESGPANYDDLGLGRMQGKKRLAIVCVAAMAHFFLASWLLAAECDGTRCLAELAWLVFF</sequence>
<dbReference type="Proteomes" id="UP000800039">
    <property type="component" value="Unassembled WGS sequence"/>
</dbReference>
<keyword evidence="1" id="KW-0472">Membrane</keyword>
<dbReference type="AlphaFoldDB" id="A0A9P4GD71"/>